<protein>
    <recommendedName>
        <fullName evidence="10">Palmitoyltransferase</fullName>
        <ecNumber evidence="10">2.3.1.225</ecNumber>
    </recommendedName>
</protein>
<keyword evidence="4 10" id="KW-1133">Transmembrane helix</keyword>
<comment type="caution">
    <text evidence="13">The sequence shown here is derived from an EMBL/GenBank/DDBJ whole genome shotgun (WGS) entry which is preliminary data.</text>
</comment>
<keyword evidence="5 10" id="KW-0472">Membrane</keyword>
<sequence>MKITCKPSEPDTIEKIIHDSEDGGIGIITQNRSRTPSSKIENIWGRNRSVLVSALSDVDYKLQNQQRSNWSWDEECGTKRSNIYKSCGSILKESKLANISDSKQESNIDHYVSVFPKESEFKRYQFYEGKSKLWCRGVYMTGPKPQAILMTLCLINLPMIIYYGFVLPKINSTFSLFWIVILSTVVHLMSMYCMFKTCTSNPGIIPKMEQDPSLLYKITQARPTKYSFRMNYMGTLVKHVHCNNCVVVGPPRTRHCYFCGNCVELFDHHCPWLSCCVGKRNYTYFLVFISTLSALFILSMIVSAFVLLSSDDFVPNIPCIFVIVYNILVGAFPVGLTIYHYFLVISGETTYENLKRLYKREKNPFKKSLIHNLRTRLCNTMGTNKMRQKCNMFDHKTVSPTPDMQTLDNMRNTGKLAQDIEGKRDRRHSNSDTLNMASKES</sequence>
<evidence type="ECO:0000313" key="14">
    <source>
        <dbReference type="Proteomes" id="UP001295684"/>
    </source>
</evidence>
<proteinExistence type="inferred from homology"/>
<feature type="domain" description="Palmitoyltransferase DHHC" evidence="12">
    <location>
        <begin position="239"/>
        <end position="355"/>
    </location>
</feature>
<evidence type="ECO:0000256" key="11">
    <source>
        <dbReference type="SAM" id="MobiDB-lite"/>
    </source>
</evidence>
<evidence type="ECO:0000259" key="12">
    <source>
        <dbReference type="Pfam" id="PF01529"/>
    </source>
</evidence>
<dbReference type="EMBL" id="CAMPGE010009397">
    <property type="protein sequence ID" value="CAI2368265.1"/>
    <property type="molecule type" value="Genomic_DNA"/>
</dbReference>
<evidence type="ECO:0000256" key="7">
    <source>
        <dbReference type="ARBA" id="ARBA00023288"/>
    </source>
</evidence>
<evidence type="ECO:0000256" key="10">
    <source>
        <dbReference type="RuleBase" id="RU079119"/>
    </source>
</evidence>
<evidence type="ECO:0000313" key="13">
    <source>
        <dbReference type="EMBL" id="CAI2368265.1"/>
    </source>
</evidence>
<accession>A0AAD1UNS1</accession>
<name>A0AAD1UNS1_EUPCR</name>
<keyword evidence="14" id="KW-1185">Reference proteome</keyword>
<keyword evidence="2 10" id="KW-0808">Transferase</keyword>
<comment type="similarity">
    <text evidence="10">Belongs to the DHHC palmitoyltransferase family.</text>
</comment>
<dbReference type="AlphaFoldDB" id="A0AAD1UNS1"/>
<gene>
    <name evidence="13" type="ORF">ECRASSUSDP1_LOCUS9556</name>
</gene>
<keyword evidence="3 10" id="KW-0812">Transmembrane</keyword>
<dbReference type="GO" id="GO:0006612">
    <property type="term" value="P:protein targeting to membrane"/>
    <property type="evidence" value="ECO:0007669"/>
    <property type="project" value="TreeGrafter"/>
</dbReference>
<feature type="transmembrane region" description="Helical" evidence="10">
    <location>
        <begin position="147"/>
        <end position="165"/>
    </location>
</feature>
<reference evidence="13" key="1">
    <citation type="submission" date="2023-07" db="EMBL/GenBank/DDBJ databases">
        <authorList>
            <consortium name="AG Swart"/>
            <person name="Singh M."/>
            <person name="Singh A."/>
            <person name="Seah K."/>
            <person name="Emmerich C."/>
        </authorList>
    </citation>
    <scope>NUCLEOTIDE SEQUENCE</scope>
    <source>
        <strain evidence="13">DP1</strain>
    </source>
</reference>
<dbReference type="PROSITE" id="PS50216">
    <property type="entry name" value="DHHC"/>
    <property type="match status" value="1"/>
</dbReference>
<feature type="transmembrane region" description="Helical" evidence="10">
    <location>
        <begin position="282"/>
        <end position="308"/>
    </location>
</feature>
<feature type="region of interest" description="Disordered" evidence="11">
    <location>
        <begin position="419"/>
        <end position="441"/>
    </location>
</feature>
<dbReference type="GO" id="GO:0019706">
    <property type="term" value="F:protein-cysteine S-palmitoyltransferase activity"/>
    <property type="evidence" value="ECO:0007669"/>
    <property type="project" value="UniProtKB-EC"/>
</dbReference>
<dbReference type="EC" id="2.3.1.225" evidence="10"/>
<evidence type="ECO:0000256" key="8">
    <source>
        <dbReference type="ARBA" id="ARBA00023315"/>
    </source>
</evidence>
<evidence type="ECO:0000256" key="6">
    <source>
        <dbReference type="ARBA" id="ARBA00023139"/>
    </source>
</evidence>
<dbReference type="PANTHER" id="PTHR22883:SF43">
    <property type="entry name" value="PALMITOYLTRANSFERASE APP"/>
    <property type="match status" value="1"/>
</dbReference>
<evidence type="ECO:0000256" key="3">
    <source>
        <dbReference type="ARBA" id="ARBA00022692"/>
    </source>
</evidence>
<comment type="domain">
    <text evidence="10">The DHHC domain is required for palmitoyltransferase activity.</text>
</comment>
<dbReference type="InterPro" id="IPR001594">
    <property type="entry name" value="Palmitoyltrfase_DHHC"/>
</dbReference>
<organism evidence="13 14">
    <name type="scientific">Euplotes crassus</name>
    <dbReference type="NCBI Taxonomy" id="5936"/>
    <lineage>
        <taxon>Eukaryota</taxon>
        <taxon>Sar</taxon>
        <taxon>Alveolata</taxon>
        <taxon>Ciliophora</taxon>
        <taxon>Intramacronucleata</taxon>
        <taxon>Spirotrichea</taxon>
        <taxon>Hypotrichia</taxon>
        <taxon>Euplotida</taxon>
        <taxon>Euplotidae</taxon>
        <taxon>Moneuplotes</taxon>
    </lineage>
</organism>
<dbReference type="GO" id="GO:0005783">
    <property type="term" value="C:endoplasmic reticulum"/>
    <property type="evidence" value="ECO:0007669"/>
    <property type="project" value="TreeGrafter"/>
</dbReference>
<keyword evidence="6" id="KW-0564">Palmitate</keyword>
<evidence type="ECO:0000256" key="5">
    <source>
        <dbReference type="ARBA" id="ARBA00023136"/>
    </source>
</evidence>
<evidence type="ECO:0000256" key="2">
    <source>
        <dbReference type="ARBA" id="ARBA00022679"/>
    </source>
</evidence>
<keyword evidence="8 10" id="KW-0012">Acyltransferase</keyword>
<dbReference type="GO" id="GO:0005794">
    <property type="term" value="C:Golgi apparatus"/>
    <property type="evidence" value="ECO:0007669"/>
    <property type="project" value="TreeGrafter"/>
</dbReference>
<keyword evidence="7" id="KW-0449">Lipoprotein</keyword>
<feature type="compositionally biased region" description="Polar residues" evidence="11">
    <location>
        <begin position="431"/>
        <end position="441"/>
    </location>
</feature>
<evidence type="ECO:0000256" key="1">
    <source>
        <dbReference type="ARBA" id="ARBA00004127"/>
    </source>
</evidence>
<dbReference type="PANTHER" id="PTHR22883">
    <property type="entry name" value="ZINC FINGER DHHC DOMAIN CONTAINING PROTEIN"/>
    <property type="match status" value="1"/>
</dbReference>
<feature type="transmembrane region" description="Helical" evidence="10">
    <location>
        <begin position="320"/>
        <end position="345"/>
    </location>
</feature>
<comment type="catalytic activity">
    <reaction evidence="9 10">
        <text>L-cysteinyl-[protein] + hexadecanoyl-CoA = S-hexadecanoyl-L-cysteinyl-[protein] + CoA</text>
        <dbReference type="Rhea" id="RHEA:36683"/>
        <dbReference type="Rhea" id="RHEA-COMP:10131"/>
        <dbReference type="Rhea" id="RHEA-COMP:11032"/>
        <dbReference type="ChEBI" id="CHEBI:29950"/>
        <dbReference type="ChEBI" id="CHEBI:57287"/>
        <dbReference type="ChEBI" id="CHEBI:57379"/>
        <dbReference type="ChEBI" id="CHEBI:74151"/>
        <dbReference type="EC" id="2.3.1.225"/>
    </reaction>
</comment>
<feature type="transmembrane region" description="Helical" evidence="10">
    <location>
        <begin position="177"/>
        <end position="195"/>
    </location>
</feature>
<feature type="compositionally biased region" description="Basic and acidic residues" evidence="11">
    <location>
        <begin position="419"/>
        <end position="430"/>
    </location>
</feature>
<evidence type="ECO:0000256" key="4">
    <source>
        <dbReference type="ARBA" id="ARBA00022989"/>
    </source>
</evidence>
<dbReference type="Pfam" id="PF01529">
    <property type="entry name" value="DHHC"/>
    <property type="match status" value="1"/>
</dbReference>
<evidence type="ECO:0000256" key="9">
    <source>
        <dbReference type="ARBA" id="ARBA00048048"/>
    </source>
</evidence>
<dbReference type="Proteomes" id="UP001295684">
    <property type="component" value="Unassembled WGS sequence"/>
</dbReference>
<comment type="subcellular location">
    <subcellularLocation>
        <location evidence="1">Endomembrane system</location>
        <topology evidence="1">Multi-pass membrane protein</topology>
    </subcellularLocation>
</comment>
<dbReference type="InterPro" id="IPR039859">
    <property type="entry name" value="PFA4/ZDH16/20/ERF2-like"/>
</dbReference>